<evidence type="ECO:0000259" key="2">
    <source>
        <dbReference type="Pfam" id="PF01035"/>
    </source>
</evidence>
<keyword evidence="4" id="KW-1185">Reference proteome</keyword>
<dbReference type="SUPFAM" id="SSF46767">
    <property type="entry name" value="Methylated DNA-protein cysteine methyltransferase, C-terminal domain"/>
    <property type="match status" value="1"/>
</dbReference>
<dbReference type="Pfam" id="PF01035">
    <property type="entry name" value="DNA_binding_1"/>
    <property type="match status" value="1"/>
</dbReference>
<dbReference type="OrthoDB" id="9789109at2"/>
<accession>A0A2X0K237</accession>
<protein>
    <recommendedName>
        <fullName evidence="2">Methylated-DNA-[protein]-cysteine S-methyltransferase DNA binding domain-containing protein</fullName>
    </recommendedName>
</protein>
<gene>
    <name evidence="3" type="ORF">DN069_22710</name>
</gene>
<comment type="caution">
    <text evidence="3">The sequence shown here is derived from an EMBL/GenBank/DDBJ whole genome shotgun (WGS) entry which is preliminary data.</text>
</comment>
<evidence type="ECO:0000256" key="1">
    <source>
        <dbReference type="ARBA" id="ARBA00022763"/>
    </source>
</evidence>
<dbReference type="PANTHER" id="PTHR39337:SF1">
    <property type="entry name" value="BLR5642 PROTEIN"/>
    <property type="match status" value="1"/>
</dbReference>
<keyword evidence="1" id="KW-0227">DNA damage</keyword>
<dbReference type="GO" id="GO:0006281">
    <property type="term" value="P:DNA repair"/>
    <property type="evidence" value="ECO:0007669"/>
    <property type="project" value="InterPro"/>
</dbReference>
<dbReference type="Pfam" id="PF04343">
    <property type="entry name" value="DUF488"/>
    <property type="match status" value="1"/>
</dbReference>
<dbReference type="InterPro" id="IPR014048">
    <property type="entry name" value="MethylDNA_cys_MeTrfase_DNA-bd"/>
</dbReference>
<dbReference type="AlphaFoldDB" id="A0A2X0K237"/>
<name>A0A2X0K237_9ACTN</name>
<dbReference type="GO" id="GO:0003824">
    <property type="term" value="F:catalytic activity"/>
    <property type="evidence" value="ECO:0007669"/>
    <property type="project" value="InterPro"/>
</dbReference>
<dbReference type="CDD" id="cd06445">
    <property type="entry name" value="ATase"/>
    <property type="match status" value="1"/>
</dbReference>
<dbReference type="PANTHER" id="PTHR39337">
    <property type="entry name" value="BLR5642 PROTEIN"/>
    <property type="match status" value="1"/>
</dbReference>
<dbReference type="InterPro" id="IPR036388">
    <property type="entry name" value="WH-like_DNA-bd_sf"/>
</dbReference>
<feature type="domain" description="Methylated-DNA-[protein]-cysteine S-methyltransferase DNA binding" evidence="2">
    <location>
        <begin position="184"/>
        <end position="254"/>
    </location>
</feature>
<dbReference type="InterPro" id="IPR036217">
    <property type="entry name" value="MethylDNA_cys_MeTrfase_DNAb"/>
</dbReference>
<sequence length="272" mass="29917">MGERIFTVGHSTRDFNDVLALLRANEVTHLVDVRSFPSSRKFPQWNQQAVIDALPADISYRWIAKLGGRRHTSKDVSSVNGAWRVKAFRDYADYMATPDFAAGLAELLALADNGRPAIMCSEAVPWRCHRRLITDALLVAGRQVWHIISAAKVTPAVLNEHAEVRDGHLVYPAQPEVTGGSLVEEVREQVLAIPAGHVASYGEIGERIAAGPRQVGQAMSQLEEGVPWWRVVHADGTPASCHGGRATELLRAEGTPMRDGRVDMRRARHLGN</sequence>
<reference evidence="3 4" key="1">
    <citation type="submission" date="2018-06" db="EMBL/GenBank/DDBJ databases">
        <title>Streptacidiphilus pinicola sp. nov., isolated from pine grove soil.</title>
        <authorList>
            <person name="Roh S.G."/>
            <person name="Park S."/>
            <person name="Kim M.-K."/>
            <person name="Yun B.-R."/>
            <person name="Park J."/>
            <person name="Kim M.J."/>
            <person name="Kim Y.S."/>
            <person name="Kim S.B."/>
        </authorList>
    </citation>
    <scope>NUCLEOTIDE SEQUENCE [LARGE SCALE GENOMIC DNA]</scope>
    <source>
        <strain evidence="3 4">MMS16-CNU450</strain>
    </source>
</reference>
<evidence type="ECO:0000313" key="3">
    <source>
        <dbReference type="EMBL" id="RAG83335.1"/>
    </source>
</evidence>
<dbReference type="InterPro" id="IPR007438">
    <property type="entry name" value="DUF488"/>
</dbReference>
<proteinExistence type="predicted"/>
<evidence type="ECO:0000313" key="4">
    <source>
        <dbReference type="Proteomes" id="UP000248889"/>
    </source>
</evidence>
<dbReference type="Proteomes" id="UP000248889">
    <property type="component" value="Unassembled WGS sequence"/>
</dbReference>
<dbReference type="EMBL" id="QKYN01000089">
    <property type="protein sequence ID" value="RAG83335.1"/>
    <property type="molecule type" value="Genomic_DNA"/>
</dbReference>
<dbReference type="Gene3D" id="1.10.10.10">
    <property type="entry name" value="Winged helix-like DNA-binding domain superfamily/Winged helix DNA-binding domain"/>
    <property type="match status" value="1"/>
</dbReference>
<organism evidence="3 4">
    <name type="scientific">Streptacidiphilus pinicola</name>
    <dbReference type="NCBI Taxonomy" id="2219663"/>
    <lineage>
        <taxon>Bacteria</taxon>
        <taxon>Bacillati</taxon>
        <taxon>Actinomycetota</taxon>
        <taxon>Actinomycetes</taxon>
        <taxon>Kitasatosporales</taxon>
        <taxon>Streptomycetaceae</taxon>
        <taxon>Streptacidiphilus</taxon>
    </lineage>
</organism>